<sequence length="163" mass="18574">MKKLIWGSILCLLMGTFACTPEESDQLSKLNNAEVDHFVFGRYYGHCLENCTTVYMLKEDGLYADLVDRGYPDSTIAFVYTSRTAEYVTLAKKLLADFPDKLMNEEEETIGCPDCADQGGYYLEIKQGKTTRSWWIDTDDSRIPAYLSAYTAKVRKAVEELEK</sequence>
<dbReference type="EMBL" id="CP002691">
    <property type="protein sequence ID" value="AEE50478.1"/>
    <property type="molecule type" value="Genomic_DNA"/>
</dbReference>
<dbReference type="eggNOG" id="ENOG50337DQ">
    <property type="taxonomic scope" value="Bacteria"/>
</dbReference>
<evidence type="ECO:0000313" key="3">
    <source>
        <dbReference type="Proteomes" id="UP000008461"/>
    </source>
</evidence>
<feature type="chain" id="PRO_5003312334" description="Lipoprotein" evidence="1">
    <location>
        <begin position="19"/>
        <end position="163"/>
    </location>
</feature>
<name>F4KZP2_HALH1</name>
<keyword evidence="1" id="KW-0732">Signal</keyword>
<reference key="2">
    <citation type="submission" date="2011-04" db="EMBL/GenBank/DDBJ databases">
        <title>Complete sequence of chromosome of Haliscomenobacter hydrossis DSM 1100.</title>
        <authorList>
            <consortium name="US DOE Joint Genome Institute (JGI-PGF)"/>
            <person name="Lucas S."/>
            <person name="Han J."/>
            <person name="Lapidus A."/>
            <person name="Bruce D."/>
            <person name="Goodwin L."/>
            <person name="Pitluck S."/>
            <person name="Peters L."/>
            <person name="Kyrpides N."/>
            <person name="Mavromatis K."/>
            <person name="Ivanova N."/>
            <person name="Ovchinnikova G."/>
            <person name="Pagani I."/>
            <person name="Daligault H."/>
            <person name="Detter J.C."/>
            <person name="Han C."/>
            <person name="Land M."/>
            <person name="Hauser L."/>
            <person name="Markowitz V."/>
            <person name="Cheng J.-F."/>
            <person name="Hugenholtz P."/>
            <person name="Woyke T."/>
            <person name="Wu D."/>
            <person name="Verbarg S."/>
            <person name="Frueling A."/>
            <person name="Brambilla E."/>
            <person name="Klenk H.-P."/>
            <person name="Eisen J.A."/>
        </authorList>
    </citation>
    <scope>NUCLEOTIDE SEQUENCE</scope>
    <source>
        <strain>DSM 1100</strain>
    </source>
</reference>
<evidence type="ECO:0008006" key="4">
    <source>
        <dbReference type="Google" id="ProtNLM"/>
    </source>
</evidence>
<evidence type="ECO:0000256" key="1">
    <source>
        <dbReference type="SAM" id="SignalP"/>
    </source>
</evidence>
<keyword evidence="3" id="KW-1185">Reference proteome</keyword>
<proteinExistence type="predicted"/>
<dbReference type="RefSeq" id="WP_013765026.1">
    <property type="nucleotide sequence ID" value="NC_015510.1"/>
</dbReference>
<gene>
    <name evidence="2" type="ordered locus">Halhy_2609</name>
</gene>
<dbReference type="PROSITE" id="PS51257">
    <property type="entry name" value="PROKAR_LIPOPROTEIN"/>
    <property type="match status" value="1"/>
</dbReference>
<reference evidence="2 3" key="1">
    <citation type="journal article" date="2011" name="Stand. Genomic Sci.">
        <title>Complete genome sequence of Haliscomenobacter hydrossis type strain (O).</title>
        <authorList>
            <consortium name="US DOE Joint Genome Institute (JGI-PGF)"/>
            <person name="Daligault H."/>
            <person name="Lapidus A."/>
            <person name="Zeytun A."/>
            <person name="Nolan M."/>
            <person name="Lucas S."/>
            <person name="Del Rio T.G."/>
            <person name="Tice H."/>
            <person name="Cheng J.F."/>
            <person name="Tapia R."/>
            <person name="Han C."/>
            <person name="Goodwin L."/>
            <person name="Pitluck S."/>
            <person name="Liolios K."/>
            <person name="Pagani I."/>
            <person name="Ivanova N."/>
            <person name="Huntemann M."/>
            <person name="Mavromatis K."/>
            <person name="Mikhailova N."/>
            <person name="Pati A."/>
            <person name="Chen A."/>
            <person name="Palaniappan K."/>
            <person name="Land M."/>
            <person name="Hauser L."/>
            <person name="Brambilla E.M."/>
            <person name="Rohde M."/>
            <person name="Verbarg S."/>
            <person name="Goker M."/>
            <person name="Bristow J."/>
            <person name="Eisen J.A."/>
            <person name="Markowitz V."/>
            <person name="Hugenholtz P."/>
            <person name="Kyrpides N.C."/>
            <person name="Klenk H.P."/>
            <person name="Woyke T."/>
        </authorList>
    </citation>
    <scope>NUCLEOTIDE SEQUENCE [LARGE SCALE GENOMIC DNA]</scope>
    <source>
        <strain evidence="3">ATCC 27775 / DSM 1100 / LMG 10767 / O</strain>
    </source>
</reference>
<organism evidence="2 3">
    <name type="scientific">Haliscomenobacter hydrossis (strain ATCC 27775 / DSM 1100 / LMG 10767 / O)</name>
    <dbReference type="NCBI Taxonomy" id="760192"/>
    <lineage>
        <taxon>Bacteria</taxon>
        <taxon>Pseudomonadati</taxon>
        <taxon>Bacteroidota</taxon>
        <taxon>Saprospiria</taxon>
        <taxon>Saprospirales</taxon>
        <taxon>Haliscomenobacteraceae</taxon>
        <taxon>Haliscomenobacter</taxon>
    </lineage>
</organism>
<dbReference type="KEGG" id="hhy:Halhy_2609"/>
<dbReference type="OrthoDB" id="5522116at2"/>
<protein>
    <recommendedName>
        <fullName evidence="4">Lipoprotein</fullName>
    </recommendedName>
</protein>
<feature type="signal peptide" evidence="1">
    <location>
        <begin position="1"/>
        <end position="18"/>
    </location>
</feature>
<dbReference type="Proteomes" id="UP000008461">
    <property type="component" value="Chromosome"/>
</dbReference>
<evidence type="ECO:0000313" key="2">
    <source>
        <dbReference type="EMBL" id="AEE50478.1"/>
    </source>
</evidence>
<dbReference type="HOGENOM" id="CLU_1702284_0_0_10"/>
<accession>F4KZP2</accession>
<dbReference type="AlphaFoldDB" id="F4KZP2"/>